<evidence type="ECO:0000256" key="2">
    <source>
        <dbReference type="ARBA" id="ARBA00004584"/>
    </source>
</evidence>
<evidence type="ECO:0000256" key="8">
    <source>
        <dbReference type="SAM" id="Coils"/>
    </source>
</evidence>
<comment type="subcellular location">
    <subcellularLocation>
        <location evidence="2">Chromosome</location>
        <location evidence="2">Centromere</location>
    </subcellularLocation>
    <subcellularLocation>
        <location evidence="1">Nucleus</location>
    </subcellularLocation>
</comment>
<keyword evidence="6" id="KW-0539">Nucleus</keyword>
<keyword evidence="7" id="KW-0137">Centromere</keyword>
<dbReference type="PANTHER" id="PTHR14582">
    <property type="entry name" value="INNER KINETOCHORE SUBUNIT MAL2"/>
    <property type="match status" value="1"/>
</dbReference>
<sequence>MDKIAISFSNGTLSHLERLEASAHNVALKQEKIREHEEKILKMKMKIQELRNQRDELKTKLNVCQSQSTPGKDAMKNSLPVSKATAKSQQAILERKIENAKGLLELFRLTGLSGKLTEQGVSFCISTAFEGTYLDSYYLDILLQQPLRIQHHSIPVFIPLEQIAHEHLQKDIKCFLSVLSDHLNAYARRKFQVDQLQERFAVFLEGCVKVNSLYNQLGFNYRVTEDGSFPFIAKIIYGNPMNALPTKVTVVCKDAPVSVDEMAAAHLALFYEKPLQDVFISITVSAENLNQPIAAGTSS</sequence>
<name>A0A6J1UA63_9SAUR</name>
<organism evidence="9 10">
    <name type="scientific">Notechis scutatus</name>
    <name type="common">mainland tiger snake</name>
    <dbReference type="NCBI Taxonomy" id="8663"/>
    <lineage>
        <taxon>Eukaryota</taxon>
        <taxon>Metazoa</taxon>
        <taxon>Chordata</taxon>
        <taxon>Craniata</taxon>
        <taxon>Vertebrata</taxon>
        <taxon>Euteleostomi</taxon>
        <taxon>Lepidosauria</taxon>
        <taxon>Squamata</taxon>
        <taxon>Bifurcata</taxon>
        <taxon>Unidentata</taxon>
        <taxon>Episquamata</taxon>
        <taxon>Toxicofera</taxon>
        <taxon>Serpentes</taxon>
        <taxon>Colubroidea</taxon>
        <taxon>Elapidae</taxon>
        <taxon>Hydrophiinae</taxon>
        <taxon>Notechis</taxon>
    </lineage>
</organism>
<evidence type="ECO:0000256" key="7">
    <source>
        <dbReference type="ARBA" id="ARBA00023328"/>
    </source>
</evidence>
<dbReference type="Proteomes" id="UP000504612">
    <property type="component" value="Unplaced"/>
</dbReference>
<dbReference type="GO" id="GO:0005634">
    <property type="term" value="C:nucleus"/>
    <property type="evidence" value="ECO:0007669"/>
    <property type="project" value="UniProtKB-SubCell"/>
</dbReference>
<dbReference type="RefSeq" id="XP_026527260.1">
    <property type="nucleotide sequence ID" value="XM_026671475.1"/>
</dbReference>
<evidence type="ECO:0000256" key="3">
    <source>
        <dbReference type="ARBA" id="ARBA00007321"/>
    </source>
</evidence>
<protein>
    <recommendedName>
        <fullName evidence="4">Centromere protein O</fullName>
    </recommendedName>
</protein>
<reference evidence="10" key="1">
    <citation type="submission" date="2025-08" db="UniProtKB">
        <authorList>
            <consortium name="RefSeq"/>
        </authorList>
    </citation>
    <scope>IDENTIFICATION</scope>
</reference>
<comment type="similarity">
    <text evidence="3">Belongs to the CENP-O/MCM21 family.</text>
</comment>
<evidence type="ECO:0000256" key="4">
    <source>
        <dbReference type="ARBA" id="ARBA00016395"/>
    </source>
</evidence>
<evidence type="ECO:0000256" key="1">
    <source>
        <dbReference type="ARBA" id="ARBA00004123"/>
    </source>
</evidence>
<keyword evidence="8" id="KW-0175">Coiled coil</keyword>
<keyword evidence="9" id="KW-1185">Reference proteome</keyword>
<gene>
    <name evidence="10" type="primary">CENPO</name>
</gene>
<dbReference type="AlphaFoldDB" id="A0A6J1UA63"/>
<dbReference type="CDD" id="cd23836">
    <property type="entry name" value="DRWD-C_CENP-O"/>
    <property type="match status" value="1"/>
</dbReference>
<dbReference type="GO" id="GO:0031511">
    <property type="term" value="C:Mis6-Sim4 complex"/>
    <property type="evidence" value="ECO:0007669"/>
    <property type="project" value="TreeGrafter"/>
</dbReference>
<feature type="coiled-coil region" evidence="8">
    <location>
        <begin position="19"/>
        <end position="67"/>
    </location>
</feature>
<evidence type="ECO:0000256" key="5">
    <source>
        <dbReference type="ARBA" id="ARBA00022454"/>
    </source>
</evidence>
<keyword evidence="5" id="KW-0158">Chromosome</keyword>
<dbReference type="GeneID" id="113414542"/>
<evidence type="ECO:0000313" key="10">
    <source>
        <dbReference type="RefSeq" id="XP_026527260.1"/>
    </source>
</evidence>
<dbReference type="CDD" id="cd23835">
    <property type="entry name" value="DRWD-N_CENP-O"/>
    <property type="match status" value="1"/>
</dbReference>
<dbReference type="PANTHER" id="PTHR14582:SF1">
    <property type="entry name" value="CENTROMERE PROTEIN O"/>
    <property type="match status" value="1"/>
</dbReference>
<evidence type="ECO:0000313" key="9">
    <source>
        <dbReference type="Proteomes" id="UP000504612"/>
    </source>
</evidence>
<evidence type="ECO:0000256" key="6">
    <source>
        <dbReference type="ARBA" id="ARBA00023242"/>
    </source>
</evidence>
<dbReference type="Pfam" id="PF09496">
    <property type="entry name" value="CENP-O"/>
    <property type="match status" value="1"/>
</dbReference>
<dbReference type="KEGG" id="nss:113414542"/>
<dbReference type="InterPro" id="IPR018464">
    <property type="entry name" value="CENP-O"/>
</dbReference>
<proteinExistence type="inferred from homology"/>
<dbReference type="CTD" id="79172"/>
<accession>A0A6J1UA63</accession>